<dbReference type="InterPro" id="IPR051202">
    <property type="entry name" value="Peptidase_C40"/>
</dbReference>
<dbReference type="GO" id="GO:0006508">
    <property type="term" value="P:proteolysis"/>
    <property type="evidence" value="ECO:0007669"/>
    <property type="project" value="UniProtKB-KW"/>
</dbReference>
<dbReference type="eggNOG" id="COG0791">
    <property type="taxonomic scope" value="Bacteria"/>
</dbReference>
<keyword evidence="3" id="KW-0378">Hydrolase</keyword>
<dbReference type="STRING" id="1166018.FAES_4162"/>
<evidence type="ECO:0000256" key="4">
    <source>
        <dbReference type="ARBA" id="ARBA00022807"/>
    </source>
</evidence>
<protein>
    <submittedName>
        <fullName evidence="7">Protein p60 Invasion-associated protein</fullName>
    </submittedName>
</protein>
<dbReference type="PATRIC" id="fig|1166018.3.peg.1116"/>
<accession>I0KDF9</accession>
<feature type="signal peptide" evidence="5">
    <location>
        <begin position="1"/>
        <end position="20"/>
    </location>
</feature>
<sequence length="239" mass="26227">MCKRLLITVPAVLVFGIANAQPLHDYSRDTIRVTAQWSQNAETPANNHRSFDARTVRTKTVVSASPMAQMAVLPTSIQKQVALARQTDVADPEVVATEADERYDIPVIQDLLGFARKHLSSRYRSGGTSPSGFDCSGFVRYCFTKFGVSLPHSSAAQAGIGAKIEREFAKPGDLIFFNGHAAGKSRVGHVGIITEVINNQIKFIHSASSGGVKFDFLNADYYRKRFVTIRRVAHMVANK</sequence>
<dbReference type="PANTHER" id="PTHR47053:SF1">
    <property type="entry name" value="MUREIN DD-ENDOPEPTIDASE MEPH-RELATED"/>
    <property type="match status" value="1"/>
</dbReference>
<evidence type="ECO:0000256" key="3">
    <source>
        <dbReference type="ARBA" id="ARBA00022801"/>
    </source>
</evidence>
<dbReference type="EMBL" id="HE796683">
    <property type="protein sequence ID" value="CCH02162.1"/>
    <property type="molecule type" value="Genomic_DNA"/>
</dbReference>
<dbReference type="InterPro" id="IPR000064">
    <property type="entry name" value="NLP_P60_dom"/>
</dbReference>
<evidence type="ECO:0000259" key="6">
    <source>
        <dbReference type="PROSITE" id="PS51935"/>
    </source>
</evidence>
<name>I0KDF9_9BACT</name>
<evidence type="ECO:0000256" key="2">
    <source>
        <dbReference type="ARBA" id="ARBA00022670"/>
    </source>
</evidence>
<evidence type="ECO:0000313" key="8">
    <source>
        <dbReference type="Proteomes" id="UP000011058"/>
    </source>
</evidence>
<organism evidence="7 8">
    <name type="scientific">Fibrella aestuarina BUZ 2</name>
    <dbReference type="NCBI Taxonomy" id="1166018"/>
    <lineage>
        <taxon>Bacteria</taxon>
        <taxon>Pseudomonadati</taxon>
        <taxon>Bacteroidota</taxon>
        <taxon>Cytophagia</taxon>
        <taxon>Cytophagales</taxon>
        <taxon>Spirosomataceae</taxon>
        <taxon>Fibrella</taxon>
    </lineage>
</organism>
<evidence type="ECO:0000256" key="1">
    <source>
        <dbReference type="ARBA" id="ARBA00007074"/>
    </source>
</evidence>
<dbReference type="KEGG" id="fae:FAES_4162"/>
<feature type="domain" description="NlpC/P60" evidence="6">
    <location>
        <begin position="105"/>
        <end position="233"/>
    </location>
</feature>
<dbReference type="PROSITE" id="PS51935">
    <property type="entry name" value="NLPC_P60"/>
    <property type="match status" value="1"/>
</dbReference>
<proteinExistence type="inferred from homology"/>
<reference evidence="7 8" key="1">
    <citation type="journal article" date="2012" name="J. Bacteriol.">
        <title>Genome Sequence of Fibrella aestuarina BUZ 2T, a Filamentous Marine Bacterium.</title>
        <authorList>
            <person name="Filippini M."/>
            <person name="Qi W."/>
            <person name="Blom J."/>
            <person name="Goesmann A."/>
            <person name="Smits T.H."/>
            <person name="Bagheri H.C."/>
        </authorList>
    </citation>
    <scope>NUCLEOTIDE SEQUENCE [LARGE SCALE GENOMIC DNA]</scope>
    <source>
        <strain evidence="8">BUZ 2T</strain>
    </source>
</reference>
<dbReference type="InterPro" id="IPR038765">
    <property type="entry name" value="Papain-like_cys_pep_sf"/>
</dbReference>
<keyword evidence="2" id="KW-0645">Protease</keyword>
<dbReference type="Pfam" id="PF00877">
    <property type="entry name" value="NLPC_P60"/>
    <property type="match status" value="1"/>
</dbReference>
<feature type="chain" id="PRO_5003630085" evidence="5">
    <location>
        <begin position="21"/>
        <end position="239"/>
    </location>
</feature>
<keyword evidence="4" id="KW-0788">Thiol protease</keyword>
<comment type="similarity">
    <text evidence="1">Belongs to the peptidase C40 family.</text>
</comment>
<dbReference type="Proteomes" id="UP000011058">
    <property type="component" value="Chromosome"/>
</dbReference>
<dbReference type="GO" id="GO:0008234">
    <property type="term" value="F:cysteine-type peptidase activity"/>
    <property type="evidence" value="ECO:0007669"/>
    <property type="project" value="UniProtKB-KW"/>
</dbReference>
<dbReference type="RefSeq" id="WP_015333261.1">
    <property type="nucleotide sequence ID" value="NC_020054.1"/>
</dbReference>
<dbReference type="PANTHER" id="PTHR47053">
    <property type="entry name" value="MUREIN DD-ENDOPEPTIDASE MEPH-RELATED"/>
    <property type="match status" value="1"/>
</dbReference>
<evidence type="ECO:0000313" key="7">
    <source>
        <dbReference type="EMBL" id="CCH02162.1"/>
    </source>
</evidence>
<dbReference type="Gene3D" id="3.90.1720.10">
    <property type="entry name" value="endopeptidase domain like (from Nostoc punctiforme)"/>
    <property type="match status" value="1"/>
</dbReference>
<gene>
    <name evidence="7" type="ORF">FAES_4162</name>
</gene>
<dbReference type="HOGENOM" id="CLU_016043_1_6_10"/>
<keyword evidence="5" id="KW-0732">Signal</keyword>
<keyword evidence="8" id="KW-1185">Reference proteome</keyword>
<dbReference type="AlphaFoldDB" id="I0KDF9"/>
<evidence type="ECO:0000256" key="5">
    <source>
        <dbReference type="SAM" id="SignalP"/>
    </source>
</evidence>
<dbReference type="SUPFAM" id="SSF54001">
    <property type="entry name" value="Cysteine proteinases"/>
    <property type="match status" value="1"/>
</dbReference>